<feature type="transmembrane region" description="Helical" evidence="6">
    <location>
        <begin position="15"/>
        <end position="34"/>
    </location>
</feature>
<reference evidence="9" key="1">
    <citation type="submission" date="2018-01" db="EMBL/GenBank/DDBJ databases">
        <authorList>
            <person name="Kerou L M."/>
        </authorList>
    </citation>
    <scope>NUCLEOTIDE SEQUENCE [LARGE SCALE GENOMIC DNA]</scope>
    <source>
        <strain evidence="9">SCU2</strain>
    </source>
</reference>
<feature type="transmembrane region" description="Helical" evidence="6">
    <location>
        <begin position="164"/>
        <end position="190"/>
    </location>
</feature>
<dbReference type="AlphaFoldDB" id="A0A2K5ANR7"/>
<dbReference type="FunFam" id="1.20.1540.10:FF:000027">
    <property type="entry name" value="Rhomboid family intramembrane serine protease"/>
    <property type="match status" value="1"/>
</dbReference>
<dbReference type="PANTHER" id="PTHR43066:SF11">
    <property type="entry name" value="PEPTIDASE S54 RHOMBOID DOMAIN-CONTAINING PROTEIN"/>
    <property type="match status" value="1"/>
</dbReference>
<evidence type="ECO:0000313" key="9">
    <source>
        <dbReference type="Proteomes" id="UP000236248"/>
    </source>
</evidence>
<evidence type="ECO:0000256" key="1">
    <source>
        <dbReference type="ARBA" id="ARBA00004141"/>
    </source>
</evidence>
<dbReference type="InterPro" id="IPR022764">
    <property type="entry name" value="Peptidase_S54_rhomboid_dom"/>
</dbReference>
<organism evidence="8 9">
    <name type="scientific">Candidatus Nitrosocaldus cavascurensis</name>
    <dbReference type="NCBI Taxonomy" id="2058097"/>
    <lineage>
        <taxon>Archaea</taxon>
        <taxon>Nitrososphaerota</taxon>
        <taxon>Nitrososphaeria</taxon>
        <taxon>Candidatus Nitrosocaldales</taxon>
        <taxon>Candidatus Nitrosocaldaceae</taxon>
        <taxon>Candidatus Nitrosocaldus</taxon>
    </lineage>
</organism>
<dbReference type="InterPro" id="IPR035952">
    <property type="entry name" value="Rhomboid-like_sf"/>
</dbReference>
<keyword evidence="3 6" id="KW-1133">Transmembrane helix</keyword>
<dbReference type="SUPFAM" id="SSF144091">
    <property type="entry name" value="Rhomboid-like"/>
    <property type="match status" value="1"/>
</dbReference>
<dbReference type="Proteomes" id="UP000236248">
    <property type="component" value="Chromosome NCAV"/>
</dbReference>
<evidence type="ECO:0000313" key="8">
    <source>
        <dbReference type="EMBL" id="SPC33290.1"/>
    </source>
</evidence>
<evidence type="ECO:0000256" key="4">
    <source>
        <dbReference type="ARBA" id="ARBA00023136"/>
    </source>
</evidence>
<dbReference type="KEGG" id="ncv:NCAV_0090"/>
<dbReference type="Gene3D" id="2.60.40.790">
    <property type="match status" value="1"/>
</dbReference>
<dbReference type="InterPro" id="IPR002068">
    <property type="entry name" value="A-crystallin/Hsp20_dom"/>
</dbReference>
<dbReference type="PANTHER" id="PTHR43066">
    <property type="entry name" value="RHOMBOID-RELATED PROTEIN"/>
    <property type="match status" value="1"/>
</dbReference>
<dbReference type="GO" id="GO:0004252">
    <property type="term" value="F:serine-type endopeptidase activity"/>
    <property type="evidence" value="ECO:0007669"/>
    <property type="project" value="InterPro"/>
</dbReference>
<feature type="transmembrane region" description="Helical" evidence="6">
    <location>
        <begin position="137"/>
        <end position="157"/>
    </location>
</feature>
<dbReference type="PROSITE" id="PS01031">
    <property type="entry name" value="SHSP"/>
    <property type="match status" value="1"/>
</dbReference>
<feature type="transmembrane region" description="Helical" evidence="6">
    <location>
        <begin position="202"/>
        <end position="226"/>
    </location>
</feature>
<dbReference type="GO" id="GO:0016020">
    <property type="term" value="C:membrane"/>
    <property type="evidence" value="ECO:0007669"/>
    <property type="project" value="UniProtKB-SubCell"/>
</dbReference>
<keyword evidence="2 6" id="KW-0812">Transmembrane</keyword>
<dbReference type="SUPFAM" id="SSF49764">
    <property type="entry name" value="HSP20-like chaperones"/>
    <property type="match status" value="1"/>
</dbReference>
<dbReference type="EMBL" id="LT981265">
    <property type="protein sequence ID" value="SPC33290.1"/>
    <property type="molecule type" value="Genomic_DNA"/>
</dbReference>
<sequence length="339" mass="38155">MFPLYDENPRTTRPYVNYALLAVNFIVFIWEVIVTRFFMDQRATITLFLNHGFVPARFLDDVSNAQFIDAGISILTSMFMHGSIMHILGNMLFLWIFGDNIEDRFGHAKYLACYLFWGFAAAMAHLAWAMGVGGEQMLIPAVGASGAISGVLGAYMVMFPHARIVTLIFFFFITTTRIPAFAYLFLWFIYQLIAAAFGAGGGVAYLAHIGGFVAGLAFGFAYKYLIRRISAGIRARVPSISNQHSEYERYPAREHILKPLRIEGIVTNRYVELLAEMPGVDERTISISVMDNSIVSIDALSEDGYRRYSGRAILRVGVNEQPESVQYINGILRVRFTRL</sequence>
<keyword evidence="9" id="KW-1185">Reference proteome</keyword>
<dbReference type="Gene3D" id="1.20.1540.10">
    <property type="entry name" value="Rhomboid-like"/>
    <property type="match status" value="1"/>
</dbReference>
<feature type="transmembrane region" description="Helical" evidence="6">
    <location>
        <begin position="79"/>
        <end position="98"/>
    </location>
</feature>
<dbReference type="GeneID" id="41594195"/>
<evidence type="ECO:0000256" key="2">
    <source>
        <dbReference type="ARBA" id="ARBA00022692"/>
    </source>
</evidence>
<dbReference type="RefSeq" id="WP_103286410.1">
    <property type="nucleotide sequence ID" value="NZ_LT981265.1"/>
</dbReference>
<name>A0A2K5ANR7_9ARCH</name>
<protein>
    <recommendedName>
        <fullName evidence="7">SHSP domain-containing protein</fullName>
    </recommendedName>
</protein>
<evidence type="ECO:0000256" key="3">
    <source>
        <dbReference type="ARBA" id="ARBA00022989"/>
    </source>
</evidence>
<keyword evidence="4 6" id="KW-0472">Membrane</keyword>
<dbReference type="CDD" id="cd06464">
    <property type="entry name" value="ACD_sHsps-like"/>
    <property type="match status" value="1"/>
</dbReference>
<proteinExistence type="inferred from homology"/>
<comment type="subcellular location">
    <subcellularLocation>
        <location evidence="1">Membrane</location>
        <topology evidence="1">Multi-pass membrane protein</topology>
    </subcellularLocation>
</comment>
<feature type="domain" description="SHSP" evidence="7">
    <location>
        <begin position="251"/>
        <end position="339"/>
    </location>
</feature>
<evidence type="ECO:0000259" key="7">
    <source>
        <dbReference type="PROSITE" id="PS01031"/>
    </source>
</evidence>
<accession>A0A2K5ANR7</accession>
<dbReference type="InterPro" id="IPR008978">
    <property type="entry name" value="HSP20-like_chaperone"/>
</dbReference>
<feature type="transmembrane region" description="Helical" evidence="6">
    <location>
        <begin position="110"/>
        <end position="131"/>
    </location>
</feature>
<gene>
    <name evidence="8" type="ORF">NCAV_0090</name>
</gene>
<comment type="similarity">
    <text evidence="5">Belongs to the small heat shock protein (HSP20) family.</text>
</comment>
<evidence type="ECO:0000256" key="5">
    <source>
        <dbReference type="PROSITE-ProRule" id="PRU00285"/>
    </source>
</evidence>
<evidence type="ECO:0000256" key="6">
    <source>
        <dbReference type="SAM" id="Phobius"/>
    </source>
</evidence>
<dbReference type="Pfam" id="PF01694">
    <property type="entry name" value="Rhomboid"/>
    <property type="match status" value="1"/>
</dbReference>